<dbReference type="Gene3D" id="1.20.5.4010">
    <property type="match status" value="1"/>
</dbReference>
<name>A0ABC8RXA9_9AQUA</name>
<feature type="region of interest" description="Disordered" evidence="1">
    <location>
        <begin position="1"/>
        <end position="29"/>
    </location>
</feature>
<evidence type="ECO:0000313" key="4">
    <source>
        <dbReference type="Proteomes" id="UP001642360"/>
    </source>
</evidence>
<evidence type="ECO:0000256" key="1">
    <source>
        <dbReference type="SAM" id="MobiDB-lite"/>
    </source>
</evidence>
<gene>
    <name evidence="3" type="ORF">ILEXP_LOCUS15216</name>
</gene>
<proteinExistence type="predicted"/>
<protein>
    <recommendedName>
        <fullName evidence="2">STAR protein homodimerisation region domain-containing protein</fullName>
    </recommendedName>
</protein>
<keyword evidence="4" id="KW-1185">Reference proteome</keyword>
<evidence type="ECO:0000313" key="3">
    <source>
        <dbReference type="EMBL" id="CAK9147328.1"/>
    </source>
</evidence>
<organism evidence="3 4">
    <name type="scientific">Ilex paraguariensis</name>
    <name type="common">yerba mate</name>
    <dbReference type="NCBI Taxonomy" id="185542"/>
    <lineage>
        <taxon>Eukaryota</taxon>
        <taxon>Viridiplantae</taxon>
        <taxon>Streptophyta</taxon>
        <taxon>Embryophyta</taxon>
        <taxon>Tracheophyta</taxon>
        <taxon>Spermatophyta</taxon>
        <taxon>Magnoliopsida</taxon>
        <taxon>eudicotyledons</taxon>
        <taxon>Gunneridae</taxon>
        <taxon>Pentapetalae</taxon>
        <taxon>asterids</taxon>
        <taxon>campanulids</taxon>
        <taxon>Aquifoliales</taxon>
        <taxon>Aquifoliaceae</taxon>
        <taxon>Ilex</taxon>
    </lineage>
</organism>
<dbReference type="Proteomes" id="UP001642360">
    <property type="component" value="Unassembled WGS sequence"/>
</dbReference>
<accession>A0ABC8RXA9</accession>
<comment type="caution">
    <text evidence="3">The sequence shown here is derived from an EMBL/GenBank/DDBJ whole genome shotgun (WGS) entry which is preliminary data.</text>
</comment>
<evidence type="ECO:0000259" key="2">
    <source>
        <dbReference type="Pfam" id="PF16544"/>
    </source>
</evidence>
<sequence length="112" mass="12713">MENRIQPGSFFQYSPTGVHDSLHRSSSISDRERYVGELLAERHKLGPFMQILPICSRLLNQEIIRASGLVSAQSSVVHEKMGLEHTYRTRSFQQPNGGPMDVETWPAMQTEV</sequence>
<feature type="domain" description="STAR protein homodimerisation region" evidence="2">
    <location>
        <begin position="33"/>
        <end position="67"/>
    </location>
</feature>
<dbReference type="EMBL" id="CAUOFW020001669">
    <property type="protein sequence ID" value="CAK9147328.1"/>
    <property type="molecule type" value="Genomic_DNA"/>
</dbReference>
<dbReference type="InterPro" id="IPR032377">
    <property type="entry name" value="STAR_dimer"/>
</dbReference>
<dbReference type="Pfam" id="PF16544">
    <property type="entry name" value="STAR_dimer"/>
    <property type="match status" value="1"/>
</dbReference>
<dbReference type="AlphaFoldDB" id="A0ABC8RXA9"/>
<reference evidence="3 4" key="1">
    <citation type="submission" date="2024-02" db="EMBL/GenBank/DDBJ databases">
        <authorList>
            <person name="Vignale AGUSTIN F."/>
            <person name="Sosa J E."/>
            <person name="Modenutti C."/>
        </authorList>
    </citation>
    <scope>NUCLEOTIDE SEQUENCE [LARGE SCALE GENOMIC DNA]</scope>
</reference>